<reference evidence="1 2" key="1">
    <citation type="submission" date="2016-06" db="EMBL/GenBank/DDBJ databases">
        <title>Insight into the functional genes involving in sulfur oxidation in Pearl River water.</title>
        <authorList>
            <person name="Luo J."/>
            <person name="Tan X."/>
            <person name="Lin W."/>
        </authorList>
    </citation>
    <scope>NUCLEOTIDE SEQUENCE [LARGE SCALE GENOMIC DNA]</scope>
    <source>
        <strain evidence="1 2">LS2</strain>
    </source>
</reference>
<dbReference type="STRING" id="1860122.A9404_05585"/>
<evidence type="ECO:0000313" key="1">
    <source>
        <dbReference type="EMBL" id="ANJ66921.1"/>
    </source>
</evidence>
<protein>
    <recommendedName>
        <fullName evidence="3">DUF3579 domain-containing protein</fullName>
    </recommendedName>
</protein>
<evidence type="ECO:0000313" key="2">
    <source>
        <dbReference type="Proteomes" id="UP000078596"/>
    </source>
</evidence>
<dbReference type="Pfam" id="PF12112">
    <property type="entry name" value="DUF3579"/>
    <property type="match status" value="1"/>
</dbReference>
<dbReference type="EMBL" id="CP016027">
    <property type="protein sequence ID" value="ANJ66921.1"/>
    <property type="molecule type" value="Genomic_DNA"/>
</dbReference>
<dbReference type="InterPro" id="IPR021969">
    <property type="entry name" value="DUF3579"/>
</dbReference>
<dbReference type="OrthoDB" id="9814727at2"/>
<organism evidence="1 2">
    <name type="scientific">Halothiobacillus diazotrophicus</name>
    <dbReference type="NCBI Taxonomy" id="1860122"/>
    <lineage>
        <taxon>Bacteria</taxon>
        <taxon>Pseudomonadati</taxon>
        <taxon>Pseudomonadota</taxon>
        <taxon>Gammaproteobacteria</taxon>
        <taxon>Chromatiales</taxon>
        <taxon>Halothiobacillaceae</taxon>
        <taxon>Halothiobacillus</taxon>
    </lineage>
</organism>
<evidence type="ECO:0008006" key="3">
    <source>
        <dbReference type="Google" id="ProtNLM"/>
    </source>
</evidence>
<dbReference type="KEGG" id="haz:A9404_05585"/>
<sequence length="114" mass="12939">MNNPSSYRYLIESVTKSGARFRPSDWIDRLASWDATFDQHRLVFSERLHPAMLDGQKVLVIEPSLQAENAPMFESVLHFVERNNLKMHIQYSDGRMEEYTGAPPGTAPADTPSA</sequence>
<dbReference type="AlphaFoldDB" id="A0A191ZGB0"/>
<name>A0A191ZGB0_9GAMM</name>
<proteinExistence type="predicted"/>
<dbReference type="RefSeq" id="WP_066099283.1">
    <property type="nucleotide sequence ID" value="NZ_CP016027.1"/>
</dbReference>
<dbReference type="Proteomes" id="UP000078596">
    <property type="component" value="Chromosome"/>
</dbReference>
<dbReference type="Gene3D" id="3.30.70.2340">
    <property type="entry name" value="Uncharacterised protein PF12112 family, DUF3579"/>
    <property type="match status" value="1"/>
</dbReference>
<keyword evidence="2" id="KW-1185">Reference proteome</keyword>
<accession>A0A191ZGB0</accession>
<gene>
    <name evidence="1" type="ORF">A9404_05585</name>
</gene>